<dbReference type="InterPro" id="IPR006118">
    <property type="entry name" value="Recombinase_CS"/>
</dbReference>
<feature type="active site" description="O-(5'-phospho-DNA)-serine intermediate" evidence="4 5">
    <location>
        <position position="10"/>
    </location>
</feature>
<protein>
    <recommendedName>
        <fullName evidence="6">Resolvase/invertase-type recombinase catalytic domain-containing protein</fullName>
    </recommendedName>
</protein>
<sequence length="98" mass="10930">MSPWIYARVSTNKQDLTFQLDALKKAGCQKGFIFVDKASGAKTDRPGLEKCLTILGVHSWKGRNDTLRIIPVSFDDVSYSIFTDAKVSSDPTIAFPRF</sequence>
<dbReference type="Gene3D" id="3.40.50.1390">
    <property type="entry name" value="Resolvase, N-terminal catalytic domain"/>
    <property type="match status" value="1"/>
</dbReference>
<evidence type="ECO:0000313" key="8">
    <source>
        <dbReference type="Proteomes" id="UP000028926"/>
    </source>
</evidence>
<organism evidence="7 8">
    <name type="scientific">Candidatus Odyssella acanthamoebae</name>
    <dbReference type="NCBI Taxonomy" id="91604"/>
    <lineage>
        <taxon>Bacteria</taxon>
        <taxon>Pseudomonadati</taxon>
        <taxon>Pseudomonadota</taxon>
        <taxon>Alphaproteobacteria</taxon>
        <taxon>Holosporales</taxon>
        <taxon>Candidatus Paracaedibacteraceae</taxon>
        <taxon>Candidatus Odyssella</taxon>
    </lineage>
</organism>
<evidence type="ECO:0000256" key="4">
    <source>
        <dbReference type="PIRSR" id="PIRSR606118-50"/>
    </source>
</evidence>
<evidence type="ECO:0000256" key="1">
    <source>
        <dbReference type="ARBA" id="ARBA00022908"/>
    </source>
</evidence>
<evidence type="ECO:0000256" key="3">
    <source>
        <dbReference type="ARBA" id="ARBA00023172"/>
    </source>
</evidence>
<dbReference type="EMBL" id="CP008941">
    <property type="protein sequence ID" value="AIK96299.1"/>
    <property type="molecule type" value="Genomic_DNA"/>
</dbReference>
<evidence type="ECO:0000256" key="5">
    <source>
        <dbReference type="PROSITE-ProRule" id="PRU10137"/>
    </source>
</evidence>
<proteinExistence type="predicted"/>
<evidence type="ECO:0000313" key="7">
    <source>
        <dbReference type="EMBL" id="AIK96299.1"/>
    </source>
</evidence>
<gene>
    <name evidence="7" type="ORF">ID47_05450</name>
</gene>
<keyword evidence="8" id="KW-1185">Reference proteome</keyword>
<feature type="domain" description="Resolvase/invertase-type recombinase catalytic" evidence="6">
    <location>
        <begin position="2"/>
        <end position="52"/>
    </location>
</feature>
<dbReference type="HOGENOM" id="CLU_2328563_0_0_5"/>
<dbReference type="InterPro" id="IPR036162">
    <property type="entry name" value="Resolvase-like_N_sf"/>
</dbReference>
<dbReference type="Pfam" id="PF00239">
    <property type="entry name" value="Resolvase"/>
    <property type="match status" value="1"/>
</dbReference>
<dbReference type="KEGG" id="paca:ID47_05450"/>
<keyword evidence="1" id="KW-0229">DNA integration</keyword>
<dbReference type="PROSITE" id="PS00397">
    <property type="entry name" value="RECOMBINASES_1"/>
    <property type="match status" value="1"/>
</dbReference>
<accession>A0A077AW71</accession>
<dbReference type="InterPro" id="IPR006119">
    <property type="entry name" value="Resolv_N"/>
</dbReference>
<dbReference type="GO" id="GO:0003677">
    <property type="term" value="F:DNA binding"/>
    <property type="evidence" value="ECO:0007669"/>
    <property type="project" value="UniProtKB-KW"/>
</dbReference>
<keyword evidence="3" id="KW-0233">DNA recombination</keyword>
<dbReference type="SUPFAM" id="SSF53041">
    <property type="entry name" value="Resolvase-like"/>
    <property type="match status" value="1"/>
</dbReference>
<dbReference type="RefSeq" id="WP_038464594.1">
    <property type="nucleotide sequence ID" value="NZ_CP008941.1"/>
</dbReference>
<dbReference type="PROSITE" id="PS51736">
    <property type="entry name" value="RECOMBINASES_3"/>
    <property type="match status" value="1"/>
</dbReference>
<evidence type="ECO:0000259" key="6">
    <source>
        <dbReference type="PROSITE" id="PS51736"/>
    </source>
</evidence>
<dbReference type="GO" id="GO:0000150">
    <property type="term" value="F:DNA strand exchange activity"/>
    <property type="evidence" value="ECO:0007669"/>
    <property type="project" value="InterPro"/>
</dbReference>
<reference evidence="7 8" key="1">
    <citation type="submission" date="2014-07" db="EMBL/GenBank/DDBJ databases">
        <title>Comparative genomic insights into amoeba endosymbionts belonging to the families of Holosporaceae and Candidatus Midichloriaceae within Rickettsiales.</title>
        <authorList>
            <person name="Wang Z."/>
            <person name="Wu M."/>
        </authorList>
    </citation>
    <scope>NUCLEOTIDE SEQUENCE [LARGE SCALE GENOMIC DNA]</scope>
    <source>
        <strain evidence="7">PRA3</strain>
    </source>
</reference>
<keyword evidence="2" id="KW-0238">DNA-binding</keyword>
<evidence type="ECO:0000256" key="2">
    <source>
        <dbReference type="ARBA" id="ARBA00023125"/>
    </source>
</evidence>
<dbReference type="Proteomes" id="UP000028926">
    <property type="component" value="Chromosome"/>
</dbReference>
<dbReference type="OrthoDB" id="2290206at2"/>
<dbReference type="AlphaFoldDB" id="A0A077AW71"/>
<name>A0A077AW71_9PROT</name>
<dbReference type="eggNOG" id="COG1961">
    <property type="taxonomic scope" value="Bacteria"/>
</dbReference>
<dbReference type="GO" id="GO:0015074">
    <property type="term" value="P:DNA integration"/>
    <property type="evidence" value="ECO:0007669"/>
    <property type="project" value="UniProtKB-KW"/>
</dbReference>